<accession>M1JM75</accession>
<reference evidence="1" key="1">
    <citation type="journal article" date="2013" name="Eukaryot. Cell">
        <title>Extremely Reduced Levels of Heterozygosity in the Vertebrate Pathogen Encephalitozoon cuniculi.</title>
        <authorList>
            <person name="Selman M."/>
            <person name="Sak B."/>
            <person name="Kvac M."/>
            <person name="Farinelli L."/>
            <person name="Weiss L.M."/>
            <person name="Corradi N."/>
        </authorList>
    </citation>
    <scope>NUCLEOTIDE SEQUENCE</scope>
</reference>
<dbReference type="VEuPathDB" id="MicrosporidiaDB:ECU10_1860"/>
<dbReference type="AlphaFoldDB" id="M1JM75"/>
<organism evidence="1">
    <name type="scientific">Encephalitozoon cuniculi</name>
    <name type="common">Microsporidian parasite</name>
    <dbReference type="NCBI Taxonomy" id="6035"/>
    <lineage>
        <taxon>Eukaryota</taxon>
        <taxon>Fungi</taxon>
        <taxon>Fungi incertae sedis</taxon>
        <taxon>Microsporidia</taxon>
        <taxon>Unikaryonidae</taxon>
        <taxon>Encephalitozoon</taxon>
    </lineage>
</organism>
<sequence length="105" mass="11359">MLLCCRTLAAGDGCRRKGICFPVGGLLPYLALRSVAYMCVFGDSSRTPDLIREAFESPHFKRFDGAGTYKEAKGRCGMRFADVVNGAFGQISDMADKVGKGEPEV</sequence>
<gene>
    <name evidence="1" type="ORF">ECU05_0040</name>
</gene>
<dbReference type="EMBL" id="KC513635">
    <property type="protein sequence ID" value="AGE96644.1"/>
    <property type="molecule type" value="Genomic_DNA"/>
</dbReference>
<proteinExistence type="predicted"/>
<evidence type="ECO:0000313" key="1">
    <source>
        <dbReference type="EMBL" id="AGE96644.1"/>
    </source>
</evidence>
<protein>
    <submittedName>
        <fullName evidence="1">Uncharacterized protein</fullName>
    </submittedName>
</protein>
<name>M1JM75_ENCCN</name>